<dbReference type="STRING" id="1802505.A3D01_03485"/>
<evidence type="ECO:0000256" key="1">
    <source>
        <dbReference type="SAM" id="Phobius"/>
    </source>
</evidence>
<feature type="transmembrane region" description="Helical" evidence="1">
    <location>
        <begin position="65"/>
        <end position="85"/>
    </location>
</feature>
<keyword evidence="1" id="KW-0472">Membrane</keyword>
<dbReference type="AlphaFoldDB" id="A0A1F7Z4E0"/>
<proteinExistence type="predicted"/>
<keyword evidence="1" id="KW-1133">Transmembrane helix</keyword>
<organism evidence="2 3">
    <name type="scientific">Candidatus Woesebacteria bacterium RIFCSPHIGHO2_02_FULL_39_13</name>
    <dbReference type="NCBI Taxonomy" id="1802505"/>
    <lineage>
        <taxon>Bacteria</taxon>
        <taxon>Candidatus Woeseibacteriota</taxon>
    </lineage>
</organism>
<comment type="caution">
    <text evidence="2">The sequence shown here is derived from an EMBL/GenBank/DDBJ whole genome shotgun (WGS) entry which is preliminary data.</text>
</comment>
<name>A0A1F7Z4E0_9BACT</name>
<evidence type="ECO:0000313" key="2">
    <source>
        <dbReference type="EMBL" id="OGM33969.1"/>
    </source>
</evidence>
<dbReference type="Proteomes" id="UP000177169">
    <property type="component" value="Unassembled WGS sequence"/>
</dbReference>
<gene>
    <name evidence="2" type="ORF">A3D01_03485</name>
</gene>
<reference evidence="2 3" key="1">
    <citation type="journal article" date="2016" name="Nat. Commun.">
        <title>Thousands of microbial genomes shed light on interconnected biogeochemical processes in an aquifer system.</title>
        <authorList>
            <person name="Anantharaman K."/>
            <person name="Brown C.T."/>
            <person name="Hug L.A."/>
            <person name="Sharon I."/>
            <person name="Castelle C.J."/>
            <person name="Probst A.J."/>
            <person name="Thomas B.C."/>
            <person name="Singh A."/>
            <person name="Wilkins M.J."/>
            <person name="Karaoz U."/>
            <person name="Brodie E.L."/>
            <person name="Williams K.H."/>
            <person name="Hubbard S.S."/>
            <person name="Banfield J.F."/>
        </authorList>
    </citation>
    <scope>NUCLEOTIDE SEQUENCE [LARGE SCALE GENOMIC DNA]</scope>
</reference>
<feature type="transmembrane region" description="Helical" evidence="1">
    <location>
        <begin position="164"/>
        <end position="184"/>
    </location>
</feature>
<feature type="transmembrane region" description="Helical" evidence="1">
    <location>
        <begin position="133"/>
        <end position="152"/>
    </location>
</feature>
<feature type="transmembrane region" description="Helical" evidence="1">
    <location>
        <begin position="92"/>
        <end position="113"/>
    </location>
</feature>
<feature type="transmembrane region" description="Helical" evidence="1">
    <location>
        <begin position="12"/>
        <end position="34"/>
    </location>
</feature>
<accession>A0A1F7Z4E0</accession>
<keyword evidence="1" id="KW-0812">Transmembrane</keyword>
<dbReference type="EMBL" id="MGGR01000010">
    <property type="protein sequence ID" value="OGM33969.1"/>
    <property type="molecule type" value="Genomic_DNA"/>
</dbReference>
<evidence type="ECO:0000313" key="3">
    <source>
        <dbReference type="Proteomes" id="UP000177169"/>
    </source>
</evidence>
<protein>
    <submittedName>
        <fullName evidence="2">Uncharacterized protein</fullName>
    </submittedName>
</protein>
<sequence>MRKTIIIANKVRYVATLSCVITFIIVINVIFFGFPRVIQAHCPLCVAGAAAGITLTRWVGVDDSITGIWIGALLGASAFWLLRYLGQKNKIFFNRFVGFFIYLTIFVVTLWSFYRFNLIIRMDNIFGLDKLTFGMILGSAVFYLVDIGNIFIKRKNGKSLFPYQSMAFSLGSVTLASIGVYILINYYI</sequence>